<dbReference type="Pfam" id="PF03544">
    <property type="entry name" value="TonB_C"/>
    <property type="match status" value="1"/>
</dbReference>
<organism evidence="3 4">
    <name type="scientific">Flavobacterium album</name>
    <dbReference type="NCBI Taxonomy" id="2175091"/>
    <lineage>
        <taxon>Bacteria</taxon>
        <taxon>Pseudomonadati</taxon>
        <taxon>Bacteroidota</taxon>
        <taxon>Flavobacteriia</taxon>
        <taxon>Flavobacteriales</taxon>
        <taxon>Flavobacteriaceae</taxon>
        <taxon>Flavobacterium</taxon>
    </lineage>
</organism>
<dbReference type="Proteomes" id="UP000244929">
    <property type="component" value="Chromosome"/>
</dbReference>
<gene>
    <name evidence="3" type="ORF">HYN59_00695</name>
</gene>
<dbReference type="PANTHER" id="PTHR33446">
    <property type="entry name" value="PROTEIN TONB-RELATED"/>
    <property type="match status" value="1"/>
</dbReference>
<sequence>MKKIFLIALFSICTNVLFAQEEKQKRSEDTVYAHVQLQPEFPGGMKAFYKYISDNFKPNKGGKMLVTFVVEADGSVTEVKIVKGINAKWDKKLYKIIENSPKWEPGSQDGKPIRASYRLPLTINLN</sequence>
<evidence type="ECO:0000313" key="3">
    <source>
        <dbReference type="EMBL" id="AWH83721.1"/>
    </source>
</evidence>
<keyword evidence="1" id="KW-0732">Signal</keyword>
<dbReference type="PANTHER" id="PTHR33446:SF2">
    <property type="entry name" value="PROTEIN TONB"/>
    <property type="match status" value="1"/>
</dbReference>
<dbReference type="GO" id="GO:0098797">
    <property type="term" value="C:plasma membrane protein complex"/>
    <property type="evidence" value="ECO:0007669"/>
    <property type="project" value="TreeGrafter"/>
</dbReference>
<dbReference type="EMBL" id="CP029186">
    <property type="protein sequence ID" value="AWH83721.1"/>
    <property type="molecule type" value="Genomic_DNA"/>
</dbReference>
<evidence type="ECO:0000256" key="1">
    <source>
        <dbReference type="SAM" id="SignalP"/>
    </source>
</evidence>
<dbReference type="OrthoDB" id="1095452at2"/>
<dbReference type="SUPFAM" id="SSF74653">
    <property type="entry name" value="TolA/TonB C-terminal domain"/>
    <property type="match status" value="1"/>
</dbReference>
<protein>
    <recommendedName>
        <fullName evidence="2">TonB C-terminal domain-containing protein</fullName>
    </recommendedName>
</protein>
<dbReference type="InterPro" id="IPR051045">
    <property type="entry name" value="TonB-dependent_transducer"/>
</dbReference>
<feature type="signal peptide" evidence="1">
    <location>
        <begin position="1"/>
        <end position="19"/>
    </location>
</feature>
<dbReference type="GO" id="GO:0031992">
    <property type="term" value="F:energy transducer activity"/>
    <property type="evidence" value="ECO:0007669"/>
    <property type="project" value="TreeGrafter"/>
</dbReference>
<reference evidence="3 4" key="1">
    <citation type="submission" date="2018-04" db="EMBL/GenBank/DDBJ databases">
        <title>Genome sequencing of Flavobacterium sp. HYN0059.</title>
        <authorList>
            <person name="Yi H."/>
            <person name="Baek C."/>
        </authorList>
    </citation>
    <scope>NUCLEOTIDE SEQUENCE [LARGE SCALE GENOMIC DNA]</scope>
    <source>
        <strain evidence="3 4">HYN0059</strain>
    </source>
</reference>
<accession>A0A2S1QTY4</accession>
<dbReference type="Gene3D" id="3.30.1150.10">
    <property type="match status" value="1"/>
</dbReference>
<evidence type="ECO:0000313" key="4">
    <source>
        <dbReference type="Proteomes" id="UP000244929"/>
    </source>
</evidence>
<dbReference type="GO" id="GO:0055085">
    <property type="term" value="P:transmembrane transport"/>
    <property type="evidence" value="ECO:0007669"/>
    <property type="project" value="InterPro"/>
</dbReference>
<dbReference type="RefSeq" id="WP_108776437.1">
    <property type="nucleotide sequence ID" value="NZ_CP029186.1"/>
</dbReference>
<feature type="chain" id="PRO_5015496342" description="TonB C-terminal domain-containing protein" evidence="1">
    <location>
        <begin position="20"/>
        <end position="126"/>
    </location>
</feature>
<evidence type="ECO:0000259" key="2">
    <source>
        <dbReference type="PROSITE" id="PS52015"/>
    </source>
</evidence>
<dbReference type="KEGG" id="falb:HYN59_00695"/>
<dbReference type="AlphaFoldDB" id="A0A2S1QTY4"/>
<name>A0A2S1QTY4_9FLAO</name>
<dbReference type="InterPro" id="IPR037682">
    <property type="entry name" value="TonB_C"/>
</dbReference>
<keyword evidence="4" id="KW-1185">Reference proteome</keyword>
<proteinExistence type="predicted"/>
<feature type="domain" description="TonB C-terminal" evidence="2">
    <location>
        <begin position="36"/>
        <end position="126"/>
    </location>
</feature>
<dbReference type="PROSITE" id="PS52015">
    <property type="entry name" value="TONB_CTD"/>
    <property type="match status" value="1"/>
</dbReference>